<name>A0ABV5CB58_9SPHI</name>
<gene>
    <name evidence="4" type="ORF">WKR92_02805</name>
</gene>
<keyword evidence="1" id="KW-0238">DNA-binding</keyword>
<protein>
    <submittedName>
        <fullName evidence="4">Phage integrase SAM-like domain and Arm DNA-binding domain-containing protein</fullName>
    </submittedName>
</protein>
<dbReference type="Gene3D" id="1.10.150.130">
    <property type="match status" value="1"/>
</dbReference>
<dbReference type="InterPro" id="IPR035386">
    <property type="entry name" value="Arm-DNA-bind_5"/>
</dbReference>
<dbReference type="Pfam" id="PF13102">
    <property type="entry name" value="Phage_int_SAM_5"/>
    <property type="match status" value="1"/>
</dbReference>
<sequence length="199" mass="23430">MRSTNTSGIHFVLRMSRGKNGKAAIYVRIVVDKGRSEIALKRLIDIADWNKVKGMAKPKNVELKALNSYLEETRGLLTSHYQEFIIKKQLVTADAVKNKYIGIVEQENTLQSLMEYHNLLMKEVLAYGTLKNYFTTVKYLKEFLLKQFKKSDIYLTELDYQFITQFEYFLRTYEPTDYHKGMANNGVMKHLERFRKMVF</sequence>
<dbReference type="Pfam" id="PF17293">
    <property type="entry name" value="Arm-DNA-bind_5"/>
    <property type="match status" value="1"/>
</dbReference>
<evidence type="ECO:0000259" key="2">
    <source>
        <dbReference type="Pfam" id="PF13102"/>
    </source>
</evidence>
<dbReference type="Proteomes" id="UP001580928">
    <property type="component" value="Unassembled WGS sequence"/>
</dbReference>
<dbReference type="RefSeq" id="WP_375556316.1">
    <property type="nucleotide sequence ID" value="NZ_JBBVGT010000002.1"/>
</dbReference>
<proteinExistence type="predicted"/>
<evidence type="ECO:0000313" key="5">
    <source>
        <dbReference type="Proteomes" id="UP001580928"/>
    </source>
</evidence>
<dbReference type="InterPro" id="IPR025269">
    <property type="entry name" value="SAM-like_dom"/>
</dbReference>
<comment type="caution">
    <text evidence="4">The sequence shown here is derived from an EMBL/GenBank/DDBJ whole genome shotgun (WGS) entry which is preliminary data.</text>
</comment>
<evidence type="ECO:0000313" key="4">
    <source>
        <dbReference type="EMBL" id="MFB5944755.1"/>
    </source>
</evidence>
<keyword evidence="5" id="KW-1185">Reference proteome</keyword>
<evidence type="ECO:0000259" key="3">
    <source>
        <dbReference type="Pfam" id="PF17293"/>
    </source>
</evidence>
<dbReference type="EMBL" id="JBBVGT010000002">
    <property type="protein sequence ID" value="MFB5944755.1"/>
    <property type="molecule type" value="Genomic_DNA"/>
</dbReference>
<evidence type="ECO:0000256" key="1">
    <source>
        <dbReference type="ARBA" id="ARBA00023125"/>
    </source>
</evidence>
<feature type="domain" description="Arm DNA-binding" evidence="3">
    <location>
        <begin position="11"/>
        <end position="97"/>
    </location>
</feature>
<feature type="domain" description="Phage integrase SAM-like" evidence="2">
    <location>
        <begin position="112"/>
        <end position="198"/>
    </location>
</feature>
<reference evidence="4 5" key="1">
    <citation type="submission" date="2024-04" db="EMBL/GenBank/DDBJ databases">
        <title>Albibacterium profundi sp. nov., isolated from sediment of the Challenger Deep of Mariana Trench.</title>
        <authorList>
            <person name="Wang Y."/>
        </authorList>
    </citation>
    <scope>NUCLEOTIDE SEQUENCE [LARGE SCALE GENOMIC DNA]</scope>
    <source>
        <strain evidence="4 5">RHL897</strain>
    </source>
</reference>
<organism evidence="4 5">
    <name type="scientific">Albibacterium profundi</name>
    <dbReference type="NCBI Taxonomy" id="3134906"/>
    <lineage>
        <taxon>Bacteria</taxon>
        <taxon>Pseudomonadati</taxon>
        <taxon>Bacteroidota</taxon>
        <taxon>Sphingobacteriia</taxon>
        <taxon>Sphingobacteriales</taxon>
        <taxon>Sphingobacteriaceae</taxon>
        <taxon>Albibacterium</taxon>
    </lineage>
</organism>
<accession>A0ABV5CB58</accession>
<dbReference type="InterPro" id="IPR010998">
    <property type="entry name" value="Integrase_recombinase_N"/>
</dbReference>